<name>A0A073IYG9_9RHOB</name>
<evidence type="ECO:0000313" key="2">
    <source>
        <dbReference type="Proteomes" id="UP000027734"/>
    </source>
</evidence>
<comment type="caution">
    <text evidence="1">The sequence shown here is derived from an EMBL/GenBank/DDBJ whole genome shotgun (WGS) entry which is preliminary data.</text>
</comment>
<evidence type="ECO:0000313" key="1">
    <source>
        <dbReference type="EMBL" id="KEJ90422.1"/>
    </source>
</evidence>
<sequence length="81" mass="9575">MFILFVEIQHHRQRIDQQLIFSVFQCFPIRRKAAFVKIARQSLKEICPIKSIVNFRTFQIKVETLPRHIAATVGGKTLYLF</sequence>
<gene>
    <name evidence="1" type="ORF">DSW25_00440</name>
</gene>
<reference evidence="1 2" key="1">
    <citation type="submission" date="2014-01" db="EMBL/GenBank/DDBJ databases">
        <title>Sulfitobacter donghicola JCM 14565 Genome Sequencing.</title>
        <authorList>
            <person name="Lai Q."/>
            <person name="Hong Z."/>
        </authorList>
    </citation>
    <scope>NUCLEOTIDE SEQUENCE [LARGE SCALE GENOMIC DNA]</scope>
    <source>
        <strain evidence="1 2">JCM 14565</strain>
    </source>
</reference>
<keyword evidence="2" id="KW-1185">Reference proteome</keyword>
<dbReference type="Proteomes" id="UP000027734">
    <property type="component" value="Unassembled WGS sequence"/>
</dbReference>
<protein>
    <submittedName>
        <fullName evidence="1">Uncharacterized protein</fullName>
    </submittedName>
</protein>
<proteinExistence type="predicted"/>
<dbReference type="AlphaFoldDB" id="A0A073IYG9"/>
<accession>A0A073IYG9</accession>
<organism evidence="1 2">
    <name type="scientific">Sulfitobacter donghicola DSW-25 = KCTC 12864 = JCM 14565</name>
    <dbReference type="NCBI Taxonomy" id="1300350"/>
    <lineage>
        <taxon>Bacteria</taxon>
        <taxon>Pseudomonadati</taxon>
        <taxon>Pseudomonadota</taxon>
        <taxon>Alphaproteobacteria</taxon>
        <taxon>Rhodobacterales</taxon>
        <taxon>Roseobacteraceae</taxon>
        <taxon>Sulfitobacter</taxon>
    </lineage>
</organism>
<dbReference type="EMBL" id="JAMC01000001">
    <property type="protein sequence ID" value="KEJ90422.1"/>
    <property type="molecule type" value="Genomic_DNA"/>
</dbReference>